<dbReference type="AlphaFoldDB" id="A0AAI8YRE1"/>
<keyword evidence="3" id="KW-1185">Reference proteome</keyword>
<protein>
    <recommendedName>
        <fullName evidence="4">Glycosyltransferase family 31 protein</fullName>
    </recommendedName>
</protein>
<sequence>MLSFRTRLGYALSLTVTVVLLCWWYMAWFQQPWGSLDDAAGSLNTGRGACREELADVREALALPDIFEYSKRTIRAKPVKRWKQQSVVRRAQKLIPDLEHMNIEDPDCRLPSDEAPLDIEYSSKPPPRVDTSKLMIGASTTLSRLKGALPQMSRWLSNTSTPLIVNILDSSDTDLFGEVQDLAHALAINCTLVPNVDHGPEDEDRHAHRHFSIVKILHAHKSASTKWFAVIDDDTFFPSLANLLAALEPFDPEREWYLGALSEDWNTIKNRFGFMAYGGAGILLSHPLLETLHRNFDDCLAPGGLEGDRLYRDCVFLHTAPPVTMTILPGLNQMDLLGDVSGWYQSRLTSRLLSLHHFNEWHHYPIQHGHLVSDICGSGPGKCFLQRYAFADEALMTNGYSVVEYPNGISFDDLDRVEGTFPHNVGQFDFSLGRLRDVVDVKIVWRLEFAVKEGDGRVRQFYVRRGAGDERAGDEDRLKMEVTGVFEVEWQAVR</sequence>
<dbReference type="EMBL" id="CAVMBE010000001">
    <property type="protein sequence ID" value="CAK3756135.1"/>
    <property type="molecule type" value="Genomic_DNA"/>
</dbReference>
<dbReference type="InterPro" id="IPR006740">
    <property type="entry name" value="DUF604"/>
</dbReference>
<dbReference type="Gene3D" id="3.90.550.50">
    <property type="match status" value="1"/>
</dbReference>
<proteinExistence type="predicted"/>
<organism evidence="2 3">
    <name type="scientific">Lecanosticta acicola</name>
    <dbReference type="NCBI Taxonomy" id="111012"/>
    <lineage>
        <taxon>Eukaryota</taxon>
        <taxon>Fungi</taxon>
        <taxon>Dikarya</taxon>
        <taxon>Ascomycota</taxon>
        <taxon>Pezizomycotina</taxon>
        <taxon>Dothideomycetes</taxon>
        <taxon>Dothideomycetidae</taxon>
        <taxon>Mycosphaerellales</taxon>
        <taxon>Mycosphaerellaceae</taxon>
        <taxon>Lecanosticta</taxon>
    </lineage>
</organism>
<comment type="caution">
    <text evidence="2">The sequence shown here is derived from an EMBL/GenBank/DDBJ whole genome shotgun (WGS) entry which is preliminary data.</text>
</comment>
<dbReference type="Pfam" id="PF04646">
    <property type="entry name" value="DUF604"/>
    <property type="match status" value="1"/>
</dbReference>
<gene>
    <name evidence="2" type="ORF">LECACI_7A000238</name>
</gene>
<dbReference type="PANTHER" id="PTHR10811">
    <property type="entry name" value="FRINGE-RELATED"/>
    <property type="match status" value="1"/>
</dbReference>
<evidence type="ECO:0000256" key="1">
    <source>
        <dbReference type="SAM" id="Phobius"/>
    </source>
</evidence>
<keyword evidence="1" id="KW-0472">Membrane</keyword>
<accession>A0AAI8YRE1</accession>
<reference evidence="2" key="1">
    <citation type="submission" date="2023-11" db="EMBL/GenBank/DDBJ databases">
        <authorList>
            <person name="Alioto T."/>
            <person name="Alioto T."/>
            <person name="Gomez Garrido J."/>
        </authorList>
    </citation>
    <scope>NUCLEOTIDE SEQUENCE</scope>
</reference>
<keyword evidence="1" id="KW-1133">Transmembrane helix</keyword>
<keyword evidence="1" id="KW-0812">Transmembrane</keyword>
<evidence type="ECO:0008006" key="4">
    <source>
        <dbReference type="Google" id="ProtNLM"/>
    </source>
</evidence>
<dbReference type="Proteomes" id="UP001296104">
    <property type="component" value="Unassembled WGS sequence"/>
</dbReference>
<name>A0AAI8YRE1_9PEZI</name>
<evidence type="ECO:0000313" key="2">
    <source>
        <dbReference type="EMBL" id="CAK3756135.1"/>
    </source>
</evidence>
<feature type="transmembrane region" description="Helical" evidence="1">
    <location>
        <begin position="7"/>
        <end position="26"/>
    </location>
</feature>
<evidence type="ECO:0000313" key="3">
    <source>
        <dbReference type="Proteomes" id="UP001296104"/>
    </source>
</evidence>